<reference evidence="2 3" key="1">
    <citation type="submission" date="2019-10" db="EMBL/GenBank/DDBJ databases">
        <authorList>
            <person name="Palmer J.M."/>
        </authorList>
    </citation>
    <scope>NUCLEOTIDE SEQUENCE [LARGE SCALE GENOMIC DNA]</scope>
    <source>
        <strain evidence="2 3">TWF718</strain>
    </source>
</reference>
<gene>
    <name evidence="2" type="ORF">TWF718_002829</name>
</gene>
<sequence length="235" mass="26496">MQPSNGNTVPNQTADDSSSLDDDNATNNQSPDLKPEDSDAGYDPGPGSWEITYNDAIDPRHTKENHYRAAVIRAHIDRVSAESKFFQDEVIATAHIQTKANIAATGLIYSPQKIPPPKDVLFGEYHKRPVHPKFVKPFFEDPEPGLPRVAEPDKTRMSSANVMEFYIGQYKNLVMQWMGQLETLPHKHLVHLVHGFATIEARLQEYREQLAMETSEELSFQWPLGPSQGRLPYSA</sequence>
<name>A0AAN8RBL1_9PEZI</name>
<comment type="caution">
    <text evidence="2">The sequence shown here is derived from an EMBL/GenBank/DDBJ whole genome shotgun (WGS) entry which is preliminary data.</text>
</comment>
<evidence type="ECO:0000256" key="1">
    <source>
        <dbReference type="SAM" id="MobiDB-lite"/>
    </source>
</evidence>
<feature type="compositionally biased region" description="Polar residues" evidence="1">
    <location>
        <begin position="1"/>
        <end position="14"/>
    </location>
</feature>
<dbReference type="AlphaFoldDB" id="A0AAN8RBL1"/>
<dbReference type="EMBL" id="JAVHNR010000011">
    <property type="protein sequence ID" value="KAK6330632.1"/>
    <property type="molecule type" value="Genomic_DNA"/>
</dbReference>
<evidence type="ECO:0000313" key="2">
    <source>
        <dbReference type="EMBL" id="KAK6330632.1"/>
    </source>
</evidence>
<proteinExistence type="predicted"/>
<keyword evidence="3" id="KW-1185">Reference proteome</keyword>
<organism evidence="2 3">
    <name type="scientific">Orbilia javanica</name>
    <dbReference type="NCBI Taxonomy" id="47235"/>
    <lineage>
        <taxon>Eukaryota</taxon>
        <taxon>Fungi</taxon>
        <taxon>Dikarya</taxon>
        <taxon>Ascomycota</taxon>
        <taxon>Pezizomycotina</taxon>
        <taxon>Orbiliomycetes</taxon>
        <taxon>Orbiliales</taxon>
        <taxon>Orbiliaceae</taxon>
        <taxon>Orbilia</taxon>
    </lineage>
</organism>
<evidence type="ECO:0000313" key="3">
    <source>
        <dbReference type="Proteomes" id="UP001313282"/>
    </source>
</evidence>
<protein>
    <submittedName>
        <fullName evidence="2">Uncharacterized protein</fullName>
    </submittedName>
</protein>
<feature type="region of interest" description="Disordered" evidence="1">
    <location>
        <begin position="1"/>
        <end position="53"/>
    </location>
</feature>
<accession>A0AAN8RBL1</accession>
<dbReference type="Proteomes" id="UP001313282">
    <property type="component" value="Unassembled WGS sequence"/>
</dbReference>